<dbReference type="EC" id="1.1.99.1" evidence="7"/>
<dbReference type="EMBL" id="QYUP01000145">
    <property type="protein sequence ID" value="RJG11617.1"/>
    <property type="molecule type" value="Genomic_DNA"/>
</dbReference>
<dbReference type="AlphaFoldDB" id="A0A418XGP1"/>
<dbReference type="PIRSF" id="PIRSF000137">
    <property type="entry name" value="Alcohol_oxidase"/>
    <property type="match status" value="1"/>
</dbReference>
<dbReference type="SUPFAM" id="SSF51905">
    <property type="entry name" value="FAD/NAD(P)-binding domain"/>
    <property type="match status" value="1"/>
</dbReference>
<dbReference type="GO" id="GO:0050660">
    <property type="term" value="F:flavin adenine dinucleotide binding"/>
    <property type="evidence" value="ECO:0007669"/>
    <property type="project" value="InterPro"/>
</dbReference>
<evidence type="ECO:0000259" key="6">
    <source>
        <dbReference type="PROSITE" id="PS00624"/>
    </source>
</evidence>
<dbReference type="NCBIfam" id="NF002550">
    <property type="entry name" value="PRK02106.1"/>
    <property type="match status" value="1"/>
</dbReference>
<accession>A0A418XGP1</accession>
<gene>
    <name evidence="7" type="ORF">D3872_18795</name>
</gene>
<dbReference type="Proteomes" id="UP000284006">
    <property type="component" value="Unassembled WGS sequence"/>
</dbReference>
<comment type="cofactor">
    <cofactor evidence="1 5">
        <name>FAD</name>
        <dbReference type="ChEBI" id="CHEBI:57692"/>
    </cofactor>
</comment>
<evidence type="ECO:0000256" key="5">
    <source>
        <dbReference type="PIRSR" id="PIRSR000137-2"/>
    </source>
</evidence>
<keyword evidence="3" id="KW-0285">Flavoprotein</keyword>
<protein>
    <submittedName>
        <fullName evidence="7">Choline dehydrogenase</fullName>
        <ecNumber evidence="7">1.1.99.1</ecNumber>
    </submittedName>
</protein>
<dbReference type="PANTHER" id="PTHR11552">
    <property type="entry name" value="GLUCOSE-METHANOL-CHOLINE GMC OXIDOREDUCTASE"/>
    <property type="match status" value="1"/>
</dbReference>
<dbReference type="Pfam" id="PF00732">
    <property type="entry name" value="GMC_oxred_N"/>
    <property type="match status" value="1"/>
</dbReference>
<dbReference type="Gene3D" id="3.30.560.10">
    <property type="entry name" value="Glucose Oxidase, domain 3"/>
    <property type="match status" value="1"/>
</dbReference>
<dbReference type="OrthoDB" id="9785276at2"/>
<dbReference type="InterPro" id="IPR000172">
    <property type="entry name" value="GMC_OxRdtase_N"/>
</dbReference>
<feature type="domain" description="Glucose-methanol-choline oxidoreductase N-terminal" evidence="6">
    <location>
        <begin position="253"/>
        <end position="267"/>
    </location>
</feature>
<keyword evidence="4 5" id="KW-0274">FAD</keyword>
<dbReference type="InterPro" id="IPR036188">
    <property type="entry name" value="FAD/NAD-bd_sf"/>
</dbReference>
<feature type="binding site" evidence="5">
    <location>
        <position position="81"/>
    </location>
    <ligand>
        <name>FAD</name>
        <dbReference type="ChEBI" id="CHEBI:57692"/>
    </ligand>
</feature>
<dbReference type="RefSeq" id="WP_119812252.1">
    <property type="nucleotide sequence ID" value="NZ_QYUP01000145.1"/>
</dbReference>
<proteinExistence type="inferred from homology"/>
<reference evidence="7 8" key="1">
    <citation type="submission" date="2018-09" db="EMBL/GenBank/DDBJ databases">
        <authorList>
            <person name="Zhu H."/>
        </authorList>
    </citation>
    <scope>NUCLEOTIDE SEQUENCE [LARGE SCALE GENOMIC DNA]</scope>
    <source>
        <strain evidence="7 8">K1S02-61</strain>
    </source>
</reference>
<dbReference type="SUPFAM" id="SSF54373">
    <property type="entry name" value="FAD-linked reductases, C-terminal domain"/>
    <property type="match status" value="1"/>
</dbReference>
<comment type="caution">
    <text evidence="7">The sequence shown here is derived from an EMBL/GenBank/DDBJ whole genome shotgun (WGS) entry which is preliminary data.</text>
</comment>
<comment type="similarity">
    <text evidence="2">Belongs to the GMC oxidoreductase family.</text>
</comment>
<dbReference type="InterPro" id="IPR012132">
    <property type="entry name" value="GMC_OxRdtase"/>
</dbReference>
<evidence type="ECO:0000313" key="8">
    <source>
        <dbReference type="Proteomes" id="UP000284006"/>
    </source>
</evidence>
<evidence type="ECO:0000256" key="4">
    <source>
        <dbReference type="ARBA" id="ARBA00022827"/>
    </source>
</evidence>
<name>A0A418XGP1_9BURK</name>
<sequence>MSDYIIIGAGSAGCILANRLSSDPAVRVTLIEAGGKDRNLMYRMPAGYFELMKSGMGNWNFETVPQPGLNGRTMYVPRGKVLGGSSSINGMAVSWGNPGDYDHWEDLGNQGWSFRDCLPYFKRVESFAEGDEEFRGRTGPVGITLTKRTEMNQISRSWVQAAVEAGHHFNEDYNARTPEGIALMQGNYANGLRQSTAHSYLRPAMSRPNLTIISNALVSRIVIKEGRAVGVEYFDRTGLRFCEATREVILSGGAINSPQLLQLSGIGNPDDIKPHGLAVKHELPGVGRNLRDHLSISLKQKITKPYSVLKSLGPIGMASSFAKYLLFRSGPAATNGLETWAHVKTQASLEYPDIQMYCLPLMFSNHGRDLIRDEGFMASVTASRPISSGTVKIASADPTSAPAIDPNYLADPDDLRVLRDGLRIARDIISQKPFDAFRGLELAPGKQATTDVELDQYIRQNALSIYHPVGTCKMGNDDNAVVDTSLRVRGLDGLRVIDASIMPNIPSGNTNFPVMMLAEKGAEMIIKSQK</sequence>
<dbReference type="Gene3D" id="3.50.50.60">
    <property type="entry name" value="FAD/NAD(P)-binding domain"/>
    <property type="match status" value="1"/>
</dbReference>
<keyword evidence="7" id="KW-0560">Oxidoreductase</keyword>
<feature type="binding site" evidence="5">
    <location>
        <position position="218"/>
    </location>
    <ligand>
        <name>FAD</name>
        <dbReference type="ChEBI" id="CHEBI:57692"/>
    </ligand>
</feature>
<dbReference type="PROSITE" id="PS00624">
    <property type="entry name" value="GMC_OXRED_2"/>
    <property type="match status" value="1"/>
</dbReference>
<evidence type="ECO:0000313" key="7">
    <source>
        <dbReference type="EMBL" id="RJG11617.1"/>
    </source>
</evidence>
<evidence type="ECO:0000256" key="1">
    <source>
        <dbReference type="ARBA" id="ARBA00001974"/>
    </source>
</evidence>
<evidence type="ECO:0000256" key="2">
    <source>
        <dbReference type="ARBA" id="ARBA00010790"/>
    </source>
</evidence>
<dbReference type="Pfam" id="PF05199">
    <property type="entry name" value="GMC_oxred_C"/>
    <property type="match status" value="1"/>
</dbReference>
<dbReference type="PANTHER" id="PTHR11552:SF147">
    <property type="entry name" value="CHOLINE DEHYDROGENASE, MITOCHONDRIAL"/>
    <property type="match status" value="1"/>
</dbReference>
<keyword evidence="8" id="KW-1185">Reference proteome</keyword>
<dbReference type="InterPro" id="IPR007867">
    <property type="entry name" value="GMC_OxRtase_C"/>
</dbReference>
<evidence type="ECO:0000256" key="3">
    <source>
        <dbReference type="ARBA" id="ARBA00022630"/>
    </source>
</evidence>
<organism evidence="7 8">
    <name type="scientific">Massilia cavernae</name>
    <dbReference type="NCBI Taxonomy" id="2320864"/>
    <lineage>
        <taxon>Bacteria</taxon>
        <taxon>Pseudomonadati</taxon>
        <taxon>Pseudomonadota</taxon>
        <taxon>Betaproteobacteria</taxon>
        <taxon>Burkholderiales</taxon>
        <taxon>Oxalobacteraceae</taxon>
        <taxon>Telluria group</taxon>
        <taxon>Massilia</taxon>
    </lineage>
</organism>
<dbReference type="GO" id="GO:0008812">
    <property type="term" value="F:choline dehydrogenase activity"/>
    <property type="evidence" value="ECO:0007669"/>
    <property type="project" value="UniProtKB-EC"/>
</dbReference>